<dbReference type="PANTHER" id="PTHR44688:SF16">
    <property type="entry name" value="DNA-BINDING TRANSCRIPTIONAL ACTIVATOR DEVR_DOSR"/>
    <property type="match status" value="1"/>
</dbReference>
<dbReference type="KEGG" id="lvi:G7068_15620"/>
<dbReference type="GO" id="GO:0003677">
    <property type="term" value="F:DNA binding"/>
    <property type="evidence" value="ECO:0007669"/>
    <property type="project" value="UniProtKB-KW"/>
</dbReference>
<dbReference type="Gene3D" id="1.10.10.10">
    <property type="entry name" value="Winged helix-like DNA-binding domain superfamily/Winged helix DNA-binding domain"/>
    <property type="match status" value="1"/>
</dbReference>
<name>A0A6G7XJC7_9MICO</name>
<gene>
    <name evidence="5" type="ORF">G7068_15620</name>
</gene>
<dbReference type="PROSITE" id="PS50043">
    <property type="entry name" value="HTH_LUXR_2"/>
    <property type="match status" value="1"/>
</dbReference>
<evidence type="ECO:0000313" key="5">
    <source>
        <dbReference type="EMBL" id="QIK64478.1"/>
    </source>
</evidence>
<keyword evidence="3" id="KW-0804">Transcription</keyword>
<dbReference type="SMART" id="SM00421">
    <property type="entry name" value="HTH_LUXR"/>
    <property type="match status" value="1"/>
</dbReference>
<evidence type="ECO:0000256" key="3">
    <source>
        <dbReference type="ARBA" id="ARBA00023163"/>
    </source>
</evidence>
<organism evidence="5 6">
    <name type="scientific">Leucobacter viscericola</name>
    <dbReference type="NCBI Taxonomy" id="2714935"/>
    <lineage>
        <taxon>Bacteria</taxon>
        <taxon>Bacillati</taxon>
        <taxon>Actinomycetota</taxon>
        <taxon>Actinomycetes</taxon>
        <taxon>Micrococcales</taxon>
        <taxon>Microbacteriaceae</taxon>
        <taxon>Leucobacter</taxon>
    </lineage>
</organism>
<protein>
    <submittedName>
        <fullName evidence="5">Helix-turn-helix transcriptional regulator</fullName>
    </submittedName>
</protein>
<dbReference type="RefSeq" id="WP_166292810.1">
    <property type="nucleotide sequence ID" value="NZ_CP049863.1"/>
</dbReference>
<keyword evidence="2" id="KW-0238">DNA-binding</keyword>
<dbReference type="Proteomes" id="UP000502677">
    <property type="component" value="Chromosome"/>
</dbReference>
<dbReference type="SUPFAM" id="SSF46894">
    <property type="entry name" value="C-terminal effector domain of the bipartite response regulators"/>
    <property type="match status" value="1"/>
</dbReference>
<dbReference type="InterPro" id="IPR000792">
    <property type="entry name" value="Tscrpt_reg_LuxR_C"/>
</dbReference>
<dbReference type="EMBL" id="CP049863">
    <property type="protein sequence ID" value="QIK64478.1"/>
    <property type="molecule type" value="Genomic_DNA"/>
</dbReference>
<proteinExistence type="predicted"/>
<accession>A0A6G7XJC7</accession>
<dbReference type="InterPro" id="IPR016032">
    <property type="entry name" value="Sig_transdc_resp-reg_C-effctor"/>
</dbReference>
<dbReference type="InterPro" id="IPR036388">
    <property type="entry name" value="WH-like_DNA-bd_sf"/>
</dbReference>
<evidence type="ECO:0000256" key="1">
    <source>
        <dbReference type="ARBA" id="ARBA00023015"/>
    </source>
</evidence>
<keyword evidence="6" id="KW-1185">Reference proteome</keyword>
<dbReference type="Pfam" id="PF00196">
    <property type="entry name" value="GerE"/>
    <property type="match status" value="1"/>
</dbReference>
<evidence type="ECO:0000256" key="2">
    <source>
        <dbReference type="ARBA" id="ARBA00023125"/>
    </source>
</evidence>
<keyword evidence="1" id="KW-0805">Transcription regulation</keyword>
<dbReference type="AlphaFoldDB" id="A0A6G7XJC7"/>
<dbReference type="CDD" id="cd06170">
    <property type="entry name" value="LuxR_C_like"/>
    <property type="match status" value="1"/>
</dbReference>
<sequence length="520" mass="57032">MNLNDPEKAQEALERALESGNSKTIANVAMANIWPLLSRHPVQLTAAITTLPGPVLERYPVLRVLHPLTPVLARTTHPFKPLVYLDDARGISPEELDFLTVAQIMAFRISGDVAASLVYARRLEHRITQVRVESREHPEGPLWFFQQQIGSTLLAAGNTSRALTKFATMRQLARVAKHRDAERMALGLEALAHAVRGSNSEADRALADAAQLPQPSAVHLESANSLERTAAALVGIDRMDPHLDTLVEALSPYDSVELTWPFALLARCRASLAYQQPEDALEAIYLANAAHPAQHGSFATDVVTAMSVKSFIALGSLTQARQSAEMKPNAGTQTALARVKLLLHECRYEEAGQELRQCSADHALGPIQRAETVLLLGWLELARDGVVDHDTAIQIARIAHKRDNRRLLALVPRQLVDHVATQLPPNLAEEFRASTSGVNSFQMRSQPVLTNSERRVLNALLVHSTTASIAAAFHVSPNTVKTQLKSLYRKLDCSTREEAIKAATRLHLIDVEDSITQNAS</sequence>
<evidence type="ECO:0000259" key="4">
    <source>
        <dbReference type="PROSITE" id="PS50043"/>
    </source>
</evidence>
<feature type="domain" description="HTH luxR-type" evidence="4">
    <location>
        <begin position="442"/>
        <end position="507"/>
    </location>
</feature>
<dbReference type="PANTHER" id="PTHR44688">
    <property type="entry name" value="DNA-BINDING TRANSCRIPTIONAL ACTIVATOR DEVR_DOSR"/>
    <property type="match status" value="1"/>
</dbReference>
<reference evidence="5 6" key="1">
    <citation type="submission" date="2020-03" db="EMBL/GenBank/DDBJ databases">
        <title>Leucobacter sp. nov., isolated from beetles.</title>
        <authorList>
            <person name="Hyun D.-W."/>
            <person name="Bae J.-W."/>
        </authorList>
    </citation>
    <scope>NUCLEOTIDE SEQUENCE [LARGE SCALE GENOMIC DNA]</scope>
    <source>
        <strain evidence="5 6">HDW9C</strain>
    </source>
</reference>
<evidence type="ECO:0000313" key="6">
    <source>
        <dbReference type="Proteomes" id="UP000502677"/>
    </source>
</evidence>
<dbReference type="GO" id="GO:0006355">
    <property type="term" value="P:regulation of DNA-templated transcription"/>
    <property type="evidence" value="ECO:0007669"/>
    <property type="project" value="InterPro"/>
</dbReference>